<proteinExistence type="predicted"/>
<evidence type="ECO:0000313" key="1">
    <source>
        <dbReference type="EMBL" id="KAE9396510.1"/>
    </source>
</evidence>
<accession>A0A6A4HFC2</accession>
<reference evidence="1" key="1">
    <citation type="journal article" date="2019" name="Environ. Microbiol.">
        <title>Fungal ecological strategies reflected in gene transcription - a case study of two litter decomposers.</title>
        <authorList>
            <person name="Barbi F."/>
            <person name="Kohler A."/>
            <person name="Barry K."/>
            <person name="Baskaran P."/>
            <person name="Daum C."/>
            <person name="Fauchery L."/>
            <person name="Ihrmark K."/>
            <person name="Kuo A."/>
            <person name="LaButti K."/>
            <person name="Lipzen A."/>
            <person name="Morin E."/>
            <person name="Grigoriev I.V."/>
            <person name="Henrissat B."/>
            <person name="Lindahl B."/>
            <person name="Martin F."/>
        </authorList>
    </citation>
    <scope>NUCLEOTIDE SEQUENCE</scope>
    <source>
        <strain evidence="1">JB14</strain>
    </source>
</reference>
<dbReference type="Proteomes" id="UP000799118">
    <property type="component" value="Unassembled WGS sequence"/>
</dbReference>
<organism evidence="1 2">
    <name type="scientific">Gymnopus androsaceus JB14</name>
    <dbReference type="NCBI Taxonomy" id="1447944"/>
    <lineage>
        <taxon>Eukaryota</taxon>
        <taxon>Fungi</taxon>
        <taxon>Dikarya</taxon>
        <taxon>Basidiomycota</taxon>
        <taxon>Agaricomycotina</taxon>
        <taxon>Agaricomycetes</taxon>
        <taxon>Agaricomycetidae</taxon>
        <taxon>Agaricales</taxon>
        <taxon>Marasmiineae</taxon>
        <taxon>Omphalotaceae</taxon>
        <taxon>Gymnopus</taxon>
    </lineage>
</organism>
<sequence length="63" mass="6942">MPPFPLPPPCLTSRAQLSPLLAINLNSWTCHAEIWDFGRYLGGLGSSHPLLNNMTLAFCFSLL</sequence>
<name>A0A6A4HFC2_9AGAR</name>
<gene>
    <name evidence="1" type="ORF">BT96DRAFT_922075</name>
</gene>
<dbReference type="AlphaFoldDB" id="A0A6A4HFC2"/>
<protein>
    <submittedName>
        <fullName evidence="1">Uncharacterized protein</fullName>
    </submittedName>
</protein>
<dbReference type="EMBL" id="ML769512">
    <property type="protein sequence ID" value="KAE9396510.1"/>
    <property type="molecule type" value="Genomic_DNA"/>
</dbReference>
<keyword evidence="2" id="KW-1185">Reference proteome</keyword>
<evidence type="ECO:0000313" key="2">
    <source>
        <dbReference type="Proteomes" id="UP000799118"/>
    </source>
</evidence>